<comment type="subcellular location">
    <subcellularLocation>
        <location evidence="1">Cell membrane</location>
        <topology evidence="1">Multi-pass membrane protein</topology>
    </subcellularLocation>
    <subcellularLocation>
        <location evidence="6">Membrane</location>
        <topology evidence="6">Multi-pass membrane protein</topology>
    </subcellularLocation>
</comment>
<keyword evidence="12" id="KW-1185">Reference proteome</keyword>
<feature type="transmembrane region" description="Helical" evidence="8">
    <location>
        <begin position="406"/>
        <end position="431"/>
    </location>
</feature>
<proteinExistence type="inferred from homology"/>
<dbReference type="Pfam" id="PF01618">
    <property type="entry name" value="MotA_ExbB"/>
    <property type="match status" value="1"/>
</dbReference>
<feature type="chain" id="PRO_5047532882" evidence="9">
    <location>
        <begin position="20"/>
        <end position="459"/>
    </location>
</feature>
<dbReference type="InterPro" id="IPR017270">
    <property type="entry name" value="MotA/TolQ/ExbB-rel"/>
</dbReference>
<dbReference type="InterPro" id="IPR002898">
    <property type="entry name" value="MotA_ExbB_proton_chnl"/>
</dbReference>
<keyword evidence="5 8" id="KW-0472">Membrane</keyword>
<keyword evidence="7" id="KW-0175">Coiled coil</keyword>
<dbReference type="Proteomes" id="UP001243717">
    <property type="component" value="Unassembled WGS sequence"/>
</dbReference>
<evidence type="ECO:0000313" key="11">
    <source>
        <dbReference type="EMBL" id="MDQ8193394.1"/>
    </source>
</evidence>
<evidence type="ECO:0000313" key="12">
    <source>
        <dbReference type="Proteomes" id="UP001243717"/>
    </source>
</evidence>
<dbReference type="EMBL" id="JARXIC010000003">
    <property type="protein sequence ID" value="MDQ8193394.1"/>
    <property type="molecule type" value="Genomic_DNA"/>
</dbReference>
<keyword evidence="4 8" id="KW-1133">Transmembrane helix</keyword>
<comment type="similarity">
    <text evidence="6">Belongs to the exbB/tolQ family.</text>
</comment>
<evidence type="ECO:0000256" key="5">
    <source>
        <dbReference type="ARBA" id="ARBA00023136"/>
    </source>
</evidence>
<sequence>MKRSLYFLLISLFSLQLLSAQSLDSVKQSANADLEAALSELAELRAEIREEKIPLAQERRNLEAEVRTLRGEAEAARAVQDNADLRLDQLRSQIKGREEEIQYASNLLDEYVRGLQARIHVSEVESYEPKLLEILNSAEASEDGETSITQLANGIGLGLERAKEISGGSSFQGGAVLPDGSYTQGTFLLAGPLAYFSSEKGGGLVIRGESLRPAVEPIPEYDISEAVASATSGSTGLIPIDASMGNARAIEQTKETLIEHIQKGGVWIVPILGFALVSLVIAAFKALELYGIKTPDEGAVAKLVGLIKEGKHEEATESAAHLPGPAGDMLRIGVRHSGESVALVEELCIEKVVETQPRVQRLLSFVATTAAVSPLLGLLGTVTGMINTFKLITIFGTGDARNLSSGISEALITTEFGLIVAIPALILHAVLSRRANGILATMEKQAIAFVNGLKIAREK</sequence>
<evidence type="ECO:0000256" key="1">
    <source>
        <dbReference type="ARBA" id="ARBA00004651"/>
    </source>
</evidence>
<feature type="signal peptide" evidence="9">
    <location>
        <begin position="1"/>
        <end position="19"/>
    </location>
</feature>
<keyword evidence="9" id="KW-0732">Signal</keyword>
<evidence type="ECO:0000256" key="2">
    <source>
        <dbReference type="ARBA" id="ARBA00022475"/>
    </source>
</evidence>
<organism evidence="11 12">
    <name type="scientific">Thalassobacterium sedimentorum</name>
    <dbReference type="NCBI Taxonomy" id="3041258"/>
    <lineage>
        <taxon>Bacteria</taxon>
        <taxon>Pseudomonadati</taxon>
        <taxon>Verrucomicrobiota</taxon>
        <taxon>Opitutia</taxon>
        <taxon>Puniceicoccales</taxon>
        <taxon>Coraliomargaritaceae</taxon>
        <taxon>Thalassobacterium</taxon>
    </lineage>
</organism>
<evidence type="ECO:0000256" key="9">
    <source>
        <dbReference type="SAM" id="SignalP"/>
    </source>
</evidence>
<dbReference type="PANTHER" id="PTHR30625">
    <property type="entry name" value="PROTEIN TOLQ"/>
    <property type="match status" value="1"/>
</dbReference>
<dbReference type="InterPro" id="IPR050790">
    <property type="entry name" value="ExbB/TolQ_transport"/>
</dbReference>
<dbReference type="PANTHER" id="PTHR30625:SF11">
    <property type="entry name" value="MOTA_TOLQ_EXBB PROTON CHANNEL DOMAIN-CONTAINING PROTEIN"/>
    <property type="match status" value="1"/>
</dbReference>
<keyword evidence="6" id="KW-0813">Transport</keyword>
<dbReference type="PIRSF" id="PIRSF037714">
    <property type="entry name" value="TolR"/>
    <property type="match status" value="1"/>
</dbReference>
<keyword evidence="2" id="KW-1003">Cell membrane</keyword>
<feature type="transmembrane region" description="Helical" evidence="8">
    <location>
        <begin position="362"/>
        <end position="386"/>
    </location>
</feature>
<feature type="domain" description="MotA/TolQ/ExbB proton channel" evidence="10">
    <location>
        <begin position="328"/>
        <end position="443"/>
    </location>
</feature>
<evidence type="ECO:0000259" key="10">
    <source>
        <dbReference type="Pfam" id="PF01618"/>
    </source>
</evidence>
<evidence type="ECO:0000256" key="7">
    <source>
        <dbReference type="SAM" id="Coils"/>
    </source>
</evidence>
<evidence type="ECO:0000256" key="3">
    <source>
        <dbReference type="ARBA" id="ARBA00022692"/>
    </source>
</evidence>
<accession>A0ABU1AFC8</accession>
<feature type="coiled-coil region" evidence="7">
    <location>
        <begin position="27"/>
        <end position="100"/>
    </location>
</feature>
<comment type="caution">
    <text evidence="11">The sequence shown here is derived from an EMBL/GenBank/DDBJ whole genome shotgun (WGS) entry which is preliminary data.</text>
</comment>
<protein>
    <submittedName>
        <fullName evidence="11">MotA/TolQ/ExbB proton channel family protein</fullName>
    </submittedName>
</protein>
<evidence type="ECO:0000256" key="8">
    <source>
        <dbReference type="SAM" id="Phobius"/>
    </source>
</evidence>
<reference evidence="11 12" key="1">
    <citation type="submission" date="2023-04" db="EMBL/GenBank/DDBJ databases">
        <title>A novel bacteria isolated from coastal sediment.</title>
        <authorList>
            <person name="Liu X.-J."/>
            <person name="Du Z.-J."/>
        </authorList>
    </citation>
    <scope>NUCLEOTIDE SEQUENCE [LARGE SCALE GENOMIC DNA]</scope>
    <source>
        <strain evidence="11 12">SDUM461004</strain>
    </source>
</reference>
<gene>
    <name evidence="11" type="ORF">QEH59_03095</name>
</gene>
<feature type="transmembrane region" description="Helical" evidence="8">
    <location>
        <begin position="264"/>
        <end position="284"/>
    </location>
</feature>
<dbReference type="RefSeq" id="WP_308949619.1">
    <property type="nucleotide sequence ID" value="NZ_JARXIC010000003.1"/>
</dbReference>
<evidence type="ECO:0000256" key="6">
    <source>
        <dbReference type="RuleBase" id="RU004057"/>
    </source>
</evidence>
<name>A0ABU1AFC8_9BACT</name>
<keyword evidence="3 8" id="KW-0812">Transmembrane</keyword>
<keyword evidence="6" id="KW-0653">Protein transport</keyword>
<evidence type="ECO:0000256" key="4">
    <source>
        <dbReference type="ARBA" id="ARBA00022989"/>
    </source>
</evidence>